<accession>A0A7C2K3T5</accession>
<dbReference type="Gene3D" id="1.20.1250.20">
    <property type="entry name" value="MFS general substrate transporter like domains"/>
    <property type="match status" value="1"/>
</dbReference>
<evidence type="ECO:0000256" key="3">
    <source>
        <dbReference type="ARBA" id="ARBA00023136"/>
    </source>
</evidence>
<protein>
    <submittedName>
        <fullName evidence="6">MFS transporter</fullName>
    </submittedName>
</protein>
<evidence type="ECO:0000313" key="6">
    <source>
        <dbReference type="EMBL" id="HEN27345.1"/>
    </source>
</evidence>
<sequence>MKFFFSNKLLFQTNKEEYGKKFWSVCFSAFFVFISMQMLTPVVPFYLKSWGIEEGLIGIITGSFMISALLIRPIVGWRLDKGSKKKIFLYGLFLFSLAVLFCGLVSNIYLFSIVRILHGVAFGITSTAVVTIISDLLPYSKLGEGMGYFGMFNGLAMTIAPFTGLYLAFHFGYFWLFFISACLPVCSILLVWTLKIESPSYKRQNITFSKERESLLKQKIYEPQAFPASFSILFVSFAYSSIINFLQIYASEKGITSNIGSFFIVYAINMLIMRPIAGKLYDKYGPTFILIPSLILVGVSIFLLSYVRSLLGLIFISFIFGIGFGGVHPTLQALLIASVPPTRRGVANANFYSAMDIGMGGGAMLFGIIAQRLGYINMYRLASIAPLISMCIYLFWPRWEILKK</sequence>
<dbReference type="PANTHER" id="PTHR23531:SF2">
    <property type="entry name" value="PERMEASE"/>
    <property type="match status" value="1"/>
</dbReference>
<feature type="transmembrane region" description="Helical" evidence="4">
    <location>
        <begin position="376"/>
        <end position="396"/>
    </location>
</feature>
<organism evidence="6">
    <name type="scientific">candidate division WOR-3 bacterium</name>
    <dbReference type="NCBI Taxonomy" id="2052148"/>
    <lineage>
        <taxon>Bacteria</taxon>
        <taxon>Bacteria division WOR-3</taxon>
    </lineage>
</organism>
<feature type="transmembrane region" description="Helical" evidence="4">
    <location>
        <begin position="255"/>
        <end position="272"/>
    </location>
</feature>
<feature type="transmembrane region" description="Helical" evidence="4">
    <location>
        <begin position="149"/>
        <end position="169"/>
    </location>
</feature>
<feature type="domain" description="Major facilitator superfamily (MFS) profile" evidence="5">
    <location>
        <begin position="21"/>
        <end position="400"/>
    </location>
</feature>
<dbReference type="PROSITE" id="PS50850">
    <property type="entry name" value="MFS"/>
    <property type="match status" value="1"/>
</dbReference>
<feature type="transmembrane region" description="Helical" evidence="4">
    <location>
        <begin position="21"/>
        <end position="43"/>
    </location>
</feature>
<dbReference type="InterPro" id="IPR036259">
    <property type="entry name" value="MFS_trans_sf"/>
</dbReference>
<dbReference type="AlphaFoldDB" id="A0A7C2K3T5"/>
<evidence type="ECO:0000256" key="2">
    <source>
        <dbReference type="ARBA" id="ARBA00022989"/>
    </source>
</evidence>
<feature type="transmembrane region" description="Helical" evidence="4">
    <location>
        <begin position="225"/>
        <end position="249"/>
    </location>
</feature>
<dbReference type="EMBL" id="DSOL01000039">
    <property type="protein sequence ID" value="HEN27345.1"/>
    <property type="molecule type" value="Genomic_DNA"/>
</dbReference>
<evidence type="ECO:0000259" key="5">
    <source>
        <dbReference type="PROSITE" id="PS50850"/>
    </source>
</evidence>
<dbReference type="InterPro" id="IPR011701">
    <property type="entry name" value="MFS"/>
</dbReference>
<dbReference type="CDD" id="cd17489">
    <property type="entry name" value="MFS_YfcJ_like"/>
    <property type="match status" value="1"/>
</dbReference>
<feature type="transmembrane region" description="Helical" evidence="4">
    <location>
        <begin position="349"/>
        <end position="370"/>
    </location>
</feature>
<dbReference type="GO" id="GO:0022857">
    <property type="term" value="F:transmembrane transporter activity"/>
    <property type="evidence" value="ECO:0007669"/>
    <property type="project" value="InterPro"/>
</dbReference>
<keyword evidence="2 4" id="KW-1133">Transmembrane helix</keyword>
<evidence type="ECO:0000256" key="1">
    <source>
        <dbReference type="ARBA" id="ARBA00022692"/>
    </source>
</evidence>
<feature type="transmembrane region" description="Helical" evidence="4">
    <location>
        <begin position="55"/>
        <end position="75"/>
    </location>
</feature>
<dbReference type="PANTHER" id="PTHR23531">
    <property type="entry name" value="QUINOLENE RESISTANCE PROTEIN NORA"/>
    <property type="match status" value="1"/>
</dbReference>
<dbReference type="Pfam" id="PF07690">
    <property type="entry name" value="MFS_1"/>
    <property type="match status" value="1"/>
</dbReference>
<feature type="transmembrane region" description="Helical" evidence="4">
    <location>
        <begin position="87"/>
        <end position="110"/>
    </location>
</feature>
<dbReference type="SUPFAM" id="SSF103473">
    <property type="entry name" value="MFS general substrate transporter"/>
    <property type="match status" value="1"/>
</dbReference>
<gene>
    <name evidence="6" type="ORF">ENQ77_01500</name>
</gene>
<dbReference type="InterPro" id="IPR052714">
    <property type="entry name" value="MFS_Exporter"/>
</dbReference>
<keyword evidence="3 4" id="KW-0472">Membrane</keyword>
<dbReference type="InterPro" id="IPR020846">
    <property type="entry name" value="MFS_dom"/>
</dbReference>
<comment type="caution">
    <text evidence="6">The sequence shown here is derived from an EMBL/GenBank/DDBJ whole genome shotgun (WGS) entry which is preliminary data.</text>
</comment>
<reference evidence="6" key="1">
    <citation type="journal article" date="2020" name="mSystems">
        <title>Genome- and Community-Level Interaction Insights into Carbon Utilization and Element Cycling Functions of Hydrothermarchaeota in Hydrothermal Sediment.</title>
        <authorList>
            <person name="Zhou Z."/>
            <person name="Liu Y."/>
            <person name="Xu W."/>
            <person name="Pan J."/>
            <person name="Luo Z.H."/>
            <person name="Li M."/>
        </authorList>
    </citation>
    <scope>NUCLEOTIDE SEQUENCE [LARGE SCALE GENOMIC DNA]</scope>
    <source>
        <strain evidence="6">SpSt-34</strain>
    </source>
</reference>
<evidence type="ECO:0000256" key="4">
    <source>
        <dbReference type="SAM" id="Phobius"/>
    </source>
</evidence>
<feature type="transmembrane region" description="Helical" evidence="4">
    <location>
        <begin position="313"/>
        <end position="337"/>
    </location>
</feature>
<feature type="transmembrane region" description="Helical" evidence="4">
    <location>
        <begin position="175"/>
        <end position="194"/>
    </location>
</feature>
<name>A0A7C2K3T5_UNCW3</name>
<feature type="transmembrane region" description="Helical" evidence="4">
    <location>
        <begin position="284"/>
        <end position="307"/>
    </location>
</feature>
<keyword evidence="1 4" id="KW-0812">Transmembrane</keyword>
<proteinExistence type="predicted"/>